<dbReference type="GO" id="GO:0043161">
    <property type="term" value="P:proteasome-mediated ubiquitin-dependent protein catabolic process"/>
    <property type="evidence" value="ECO:0007669"/>
    <property type="project" value="TreeGrafter"/>
</dbReference>
<gene>
    <name evidence="8" type="primary">LOC117233969</name>
</gene>
<dbReference type="InterPro" id="IPR041489">
    <property type="entry name" value="PDZ_6"/>
</dbReference>
<accession>A0A6J3KCU9</accession>
<evidence type="ECO:0000256" key="1">
    <source>
        <dbReference type="ARBA" id="ARBA00022723"/>
    </source>
</evidence>
<dbReference type="Gene3D" id="2.30.42.10">
    <property type="match status" value="1"/>
</dbReference>
<dbReference type="AlphaFoldDB" id="A0A6J3KCU9"/>
<keyword evidence="1" id="KW-0479">Metal-binding</keyword>
<dbReference type="GO" id="GO:0005737">
    <property type="term" value="C:cytoplasm"/>
    <property type="evidence" value="ECO:0007669"/>
    <property type="project" value="TreeGrafter"/>
</dbReference>
<keyword evidence="7" id="KW-1185">Reference proteome</keyword>
<dbReference type="RefSeq" id="XP_033350605.1">
    <property type="nucleotide sequence ID" value="XM_033494714.1"/>
</dbReference>
<sequence length="511" mass="56386">MSVASTSERLTESAGVKIYMAKNSTSIDTAFTGEICIILENIKKTKAIGKSCGFHLTKSKWDPYPWISHIETGSIADHAGLRAGDCLISIDGKDLIGLKVKQIAALVHHYEGCDLKLFIWRCINKGEKETGIAVKGPLPDVACKLANAVAGVTRALECPVCLESSLPPVSQCVHGHIICVGCRSKTHRCPICRVRLGQGRCLLADKLHKLFQDIFDIKGNVNNNAECHTRNLQDRLFGKNKKKELKQTAEKHDFTNTKTRQLLLSRLFRGGLEKAASVDNLTIFSNEKPNANTAPVDLNPDEHASLYDRTKSASTGELSKETMKDVDNHLQSDATVTLISSSNSLMSNVSPTPIWGGSIDSITCTQIMCPLSRQNGCKDIITPVTVLEHLSGIHELPQVHFYSICVKLPVPLPFGSKAVYILHCGEDLFFFQCEDEIVWISSTRGGKIPWEWTLYGKGQNGTEIRMRRSVASLTNPMMLTSQHIAPLPNALLLYTLDIQLIECHSNEQLEI</sequence>
<feature type="domain" description="PDZ" evidence="6">
    <location>
        <begin position="41"/>
        <end position="107"/>
    </location>
</feature>
<dbReference type="Pfam" id="PF21362">
    <property type="entry name" value="Sina_RING"/>
    <property type="match status" value="1"/>
</dbReference>
<dbReference type="InterPro" id="IPR049548">
    <property type="entry name" value="Sina-like_RING"/>
</dbReference>
<dbReference type="InterPro" id="IPR036034">
    <property type="entry name" value="PDZ_sf"/>
</dbReference>
<feature type="domain" description="RING-type" evidence="5">
    <location>
        <begin position="158"/>
        <end position="193"/>
    </location>
</feature>
<dbReference type="GO" id="GO:0008270">
    <property type="term" value="F:zinc ion binding"/>
    <property type="evidence" value="ECO:0007669"/>
    <property type="project" value="UniProtKB-KW"/>
</dbReference>
<evidence type="ECO:0000256" key="2">
    <source>
        <dbReference type="ARBA" id="ARBA00022771"/>
    </source>
</evidence>
<dbReference type="CDD" id="cd00136">
    <property type="entry name" value="PDZ_canonical"/>
    <property type="match status" value="1"/>
</dbReference>
<dbReference type="Proteomes" id="UP000504631">
    <property type="component" value="Unplaced"/>
</dbReference>
<dbReference type="InterPro" id="IPR001478">
    <property type="entry name" value="PDZ"/>
</dbReference>
<dbReference type="PROSITE" id="PS50106">
    <property type="entry name" value="PDZ"/>
    <property type="match status" value="1"/>
</dbReference>
<dbReference type="GO" id="GO:0061630">
    <property type="term" value="F:ubiquitin protein ligase activity"/>
    <property type="evidence" value="ECO:0007669"/>
    <property type="project" value="TreeGrafter"/>
</dbReference>
<evidence type="ECO:0000313" key="8">
    <source>
        <dbReference type="RefSeq" id="XP_033350605.1"/>
    </source>
</evidence>
<name>A0A6J3KCU9_9HYME</name>
<protein>
    <submittedName>
        <fullName evidence="8">Uncharacterized protein LOC117233969</fullName>
    </submittedName>
</protein>
<dbReference type="GO" id="GO:0031624">
    <property type="term" value="F:ubiquitin conjugating enzyme binding"/>
    <property type="evidence" value="ECO:0007669"/>
    <property type="project" value="TreeGrafter"/>
</dbReference>
<proteinExistence type="predicted"/>
<evidence type="ECO:0000256" key="4">
    <source>
        <dbReference type="PROSITE-ProRule" id="PRU00175"/>
    </source>
</evidence>
<evidence type="ECO:0000256" key="3">
    <source>
        <dbReference type="ARBA" id="ARBA00022833"/>
    </source>
</evidence>
<evidence type="ECO:0000259" key="5">
    <source>
        <dbReference type="PROSITE" id="PS50089"/>
    </source>
</evidence>
<keyword evidence="2 4" id="KW-0863">Zinc-finger</keyword>
<dbReference type="PROSITE" id="PS50089">
    <property type="entry name" value="ZF_RING_2"/>
    <property type="match status" value="1"/>
</dbReference>
<dbReference type="GeneID" id="117233969"/>
<evidence type="ECO:0000259" key="6">
    <source>
        <dbReference type="PROSITE" id="PS50106"/>
    </source>
</evidence>
<dbReference type="KEGG" id="bvk:117233969"/>
<dbReference type="PANTHER" id="PTHR45877:SF2">
    <property type="entry name" value="E3 UBIQUITIN-PROTEIN LIGASE SINA-RELATED"/>
    <property type="match status" value="1"/>
</dbReference>
<dbReference type="Gene3D" id="3.30.40.10">
    <property type="entry name" value="Zinc/RING finger domain, C3HC4 (zinc finger)"/>
    <property type="match status" value="1"/>
</dbReference>
<dbReference type="SUPFAM" id="SSF57850">
    <property type="entry name" value="RING/U-box"/>
    <property type="match status" value="1"/>
</dbReference>
<dbReference type="InterPro" id="IPR004162">
    <property type="entry name" value="SINA-like_animal"/>
</dbReference>
<dbReference type="InterPro" id="IPR001841">
    <property type="entry name" value="Znf_RING"/>
</dbReference>
<dbReference type="Pfam" id="PF17820">
    <property type="entry name" value="PDZ_6"/>
    <property type="match status" value="1"/>
</dbReference>
<reference evidence="8" key="1">
    <citation type="submission" date="2025-08" db="UniProtKB">
        <authorList>
            <consortium name="RefSeq"/>
        </authorList>
    </citation>
    <scope>IDENTIFICATION</scope>
    <source>
        <tissue evidence="8">Muscle</tissue>
    </source>
</reference>
<dbReference type="SUPFAM" id="SSF50156">
    <property type="entry name" value="PDZ domain-like"/>
    <property type="match status" value="1"/>
</dbReference>
<dbReference type="PANTHER" id="PTHR45877">
    <property type="entry name" value="E3 UBIQUITIN-PROTEIN LIGASE SIAH2"/>
    <property type="match status" value="1"/>
</dbReference>
<dbReference type="InterPro" id="IPR013083">
    <property type="entry name" value="Znf_RING/FYVE/PHD"/>
</dbReference>
<evidence type="ECO:0000313" key="7">
    <source>
        <dbReference type="Proteomes" id="UP000504631"/>
    </source>
</evidence>
<organism evidence="7 8">
    <name type="scientific">Bombus vosnesenskii</name>
    <dbReference type="NCBI Taxonomy" id="207650"/>
    <lineage>
        <taxon>Eukaryota</taxon>
        <taxon>Metazoa</taxon>
        <taxon>Ecdysozoa</taxon>
        <taxon>Arthropoda</taxon>
        <taxon>Hexapoda</taxon>
        <taxon>Insecta</taxon>
        <taxon>Pterygota</taxon>
        <taxon>Neoptera</taxon>
        <taxon>Endopterygota</taxon>
        <taxon>Hymenoptera</taxon>
        <taxon>Apocrita</taxon>
        <taxon>Aculeata</taxon>
        <taxon>Apoidea</taxon>
        <taxon>Anthophila</taxon>
        <taxon>Apidae</taxon>
        <taxon>Bombus</taxon>
        <taxon>Pyrobombus</taxon>
    </lineage>
</organism>
<keyword evidence="3" id="KW-0862">Zinc</keyword>